<keyword evidence="2" id="KW-1133">Transmembrane helix</keyword>
<keyword evidence="2" id="KW-0812">Transmembrane</keyword>
<feature type="transmembrane region" description="Helical" evidence="2">
    <location>
        <begin position="393"/>
        <end position="417"/>
    </location>
</feature>
<feature type="region of interest" description="Disordered" evidence="1">
    <location>
        <begin position="1"/>
        <end position="25"/>
    </location>
</feature>
<accession>A0AAN7C4Q5</accession>
<feature type="transmembrane region" description="Helical" evidence="2">
    <location>
        <begin position="367"/>
        <end position="387"/>
    </location>
</feature>
<dbReference type="EMBL" id="MU860274">
    <property type="protein sequence ID" value="KAK4235363.1"/>
    <property type="molecule type" value="Genomic_DNA"/>
</dbReference>
<sequence>MSATRRLGTHPLRHGKDSGLVRNGETINPERLPRCPAWCELTDVFPGRNFVLDRFSDPSILGLAVSQLLSKWPDPSPSSTLPGEVRWARTFIKRFTGQWVLGGLLQPRYWDQTPTESKFHGLVFQYHMRLLTAQTPRPNRLKGMRLSREGGSIKSLHHLGTFGVTEGRISVAVRTTCDLDLPVFSLVTLVDREKYDYQGVRSFADLDSIDLWHRAGIRPVVRSTGISAFAMRVRSLSSLWAQRWTWMLNQLESELKVELLRFASVWIRETIDDLRLLVRDLEDKHFSPPERILNPHASFLPESPEAQRAAIQVFKQNWETVLSYQQMRADQLLDRIAKKQEEVNSLREGIFTATAVREATKSKQLNHYILVFTVVTIFYLPLSFVAVSPGQKASFVITLVLVAGTTYGFSGYLVWFVRQPKRRRLLSEAKRVKSLFKRQKKGASETGSDSDDSLGSVRPFDEMAFLAEC</sequence>
<evidence type="ECO:0000256" key="2">
    <source>
        <dbReference type="SAM" id="Phobius"/>
    </source>
</evidence>
<reference evidence="3" key="2">
    <citation type="submission" date="2023-05" db="EMBL/GenBank/DDBJ databases">
        <authorList>
            <consortium name="Lawrence Berkeley National Laboratory"/>
            <person name="Steindorff A."/>
            <person name="Hensen N."/>
            <person name="Bonometti L."/>
            <person name="Westerberg I."/>
            <person name="Brannstrom I.O."/>
            <person name="Guillou S."/>
            <person name="Cros-Aarteil S."/>
            <person name="Calhoun S."/>
            <person name="Haridas S."/>
            <person name="Kuo A."/>
            <person name="Mondo S."/>
            <person name="Pangilinan J."/>
            <person name="Riley R."/>
            <person name="Labutti K."/>
            <person name="Andreopoulos B."/>
            <person name="Lipzen A."/>
            <person name="Chen C."/>
            <person name="Yanf M."/>
            <person name="Daum C."/>
            <person name="Ng V."/>
            <person name="Clum A."/>
            <person name="Ohm R."/>
            <person name="Martin F."/>
            <person name="Silar P."/>
            <person name="Natvig D."/>
            <person name="Lalanne C."/>
            <person name="Gautier V."/>
            <person name="Ament-Velasquez S.L."/>
            <person name="Kruys A."/>
            <person name="Hutchinson M.I."/>
            <person name="Powell A.J."/>
            <person name="Barry K."/>
            <person name="Miller A.N."/>
            <person name="Grigoriev I.V."/>
            <person name="Debuchy R."/>
            <person name="Gladieux P."/>
            <person name="Thoren M.H."/>
            <person name="Johannesson H."/>
        </authorList>
    </citation>
    <scope>NUCLEOTIDE SEQUENCE</scope>
    <source>
        <strain evidence="3">CBS 532.94</strain>
    </source>
</reference>
<proteinExistence type="predicted"/>
<organism evidence="3 4">
    <name type="scientific">Achaetomium macrosporum</name>
    <dbReference type="NCBI Taxonomy" id="79813"/>
    <lineage>
        <taxon>Eukaryota</taxon>
        <taxon>Fungi</taxon>
        <taxon>Dikarya</taxon>
        <taxon>Ascomycota</taxon>
        <taxon>Pezizomycotina</taxon>
        <taxon>Sordariomycetes</taxon>
        <taxon>Sordariomycetidae</taxon>
        <taxon>Sordariales</taxon>
        <taxon>Chaetomiaceae</taxon>
        <taxon>Achaetomium</taxon>
    </lineage>
</organism>
<comment type="caution">
    <text evidence="3">The sequence shown here is derived from an EMBL/GenBank/DDBJ whole genome shotgun (WGS) entry which is preliminary data.</text>
</comment>
<dbReference type="AlphaFoldDB" id="A0AAN7C4Q5"/>
<gene>
    <name evidence="3" type="ORF">C8A03DRAFT_17888</name>
</gene>
<reference evidence="3" key="1">
    <citation type="journal article" date="2023" name="Mol. Phylogenet. Evol.">
        <title>Genome-scale phylogeny and comparative genomics of the fungal order Sordariales.</title>
        <authorList>
            <person name="Hensen N."/>
            <person name="Bonometti L."/>
            <person name="Westerberg I."/>
            <person name="Brannstrom I.O."/>
            <person name="Guillou S."/>
            <person name="Cros-Aarteil S."/>
            <person name="Calhoun S."/>
            <person name="Haridas S."/>
            <person name="Kuo A."/>
            <person name="Mondo S."/>
            <person name="Pangilinan J."/>
            <person name="Riley R."/>
            <person name="LaButti K."/>
            <person name="Andreopoulos B."/>
            <person name="Lipzen A."/>
            <person name="Chen C."/>
            <person name="Yan M."/>
            <person name="Daum C."/>
            <person name="Ng V."/>
            <person name="Clum A."/>
            <person name="Steindorff A."/>
            <person name="Ohm R.A."/>
            <person name="Martin F."/>
            <person name="Silar P."/>
            <person name="Natvig D.O."/>
            <person name="Lalanne C."/>
            <person name="Gautier V."/>
            <person name="Ament-Velasquez S.L."/>
            <person name="Kruys A."/>
            <person name="Hutchinson M.I."/>
            <person name="Powell A.J."/>
            <person name="Barry K."/>
            <person name="Miller A.N."/>
            <person name="Grigoriev I.V."/>
            <person name="Debuchy R."/>
            <person name="Gladieux P."/>
            <person name="Hiltunen Thoren M."/>
            <person name="Johannesson H."/>
        </authorList>
    </citation>
    <scope>NUCLEOTIDE SEQUENCE</scope>
    <source>
        <strain evidence="3">CBS 532.94</strain>
    </source>
</reference>
<evidence type="ECO:0000313" key="4">
    <source>
        <dbReference type="Proteomes" id="UP001303760"/>
    </source>
</evidence>
<dbReference type="Proteomes" id="UP001303760">
    <property type="component" value="Unassembled WGS sequence"/>
</dbReference>
<keyword evidence="2" id="KW-0472">Membrane</keyword>
<name>A0AAN7C4Q5_9PEZI</name>
<evidence type="ECO:0000256" key="1">
    <source>
        <dbReference type="SAM" id="MobiDB-lite"/>
    </source>
</evidence>
<protein>
    <submittedName>
        <fullName evidence="3">Uncharacterized protein</fullName>
    </submittedName>
</protein>
<evidence type="ECO:0000313" key="3">
    <source>
        <dbReference type="EMBL" id="KAK4235363.1"/>
    </source>
</evidence>
<keyword evidence="4" id="KW-1185">Reference proteome</keyword>